<reference evidence="2" key="1">
    <citation type="journal article" date="2019" name="Int. J. Syst. Evol. Microbiol.">
        <title>The Global Catalogue of Microorganisms (GCM) 10K type strain sequencing project: providing services to taxonomists for standard genome sequencing and annotation.</title>
        <authorList>
            <consortium name="The Broad Institute Genomics Platform"/>
            <consortium name="The Broad Institute Genome Sequencing Center for Infectious Disease"/>
            <person name="Wu L."/>
            <person name="Ma J."/>
        </authorList>
    </citation>
    <scope>NUCLEOTIDE SEQUENCE [LARGE SCALE GENOMIC DNA]</scope>
    <source>
        <strain evidence="2">GH52</strain>
    </source>
</reference>
<dbReference type="NCBIfam" id="TIGR02242">
    <property type="entry name" value="tail_TIGR02242"/>
    <property type="match status" value="1"/>
</dbReference>
<organism evidence="1 2">
    <name type="scientific">Paenibacillus yanchengensis</name>
    <dbReference type="NCBI Taxonomy" id="2035833"/>
    <lineage>
        <taxon>Bacteria</taxon>
        <taxon>Bacillati</taxon>
        <taxon>Bacillota</taxon>
        <taxon>Bacilli</taxon>
        <taxon>Bacillales</taxon>
        <taxon>Paenibacillaceae</taxon>
        <taxon>Paenibacillus</taxon>
    </lineage>
</organism>
<protein>
    <submittedName>
        <fullName evidence="1">Phage tail protein</fullName>
    </submittedName>
</protein>
<dbReference type="InterPro" id="IPR011748">
    <property type="entry name" value="Unchr_phage_tail-like"/>
</dbReference>
<gene>
    <name evidence="1" type="ORF">ACFSJH_00125</name>
</gene>
<sequence>MGKRTFFSFRSSVDWKRGWQAQLTNDAAALAIEKENVYRQCHTEQIVNSRLTASIIDTTTDVAGKWYVLDDARNIWRLDTVQHDAERMIQLEGDDQLQPVQLAAAAETMAVLYSTVVSTIAIMQINGAQIRAQITDWYGEKFTGYAIAADRQGGWLVIATLAEQTALQLLRFDRFGMPTIKMALDDYFRLDENVTSSTSERAAQQGQQFQIVFDMYDNCWILQHAAEQIISLDLTTNYVVSQLQVPIVQHQQQIVSIGSGQQNEQHILWILVREQTKEQQLSLIGLNEQSEVVQRGYVNNSTADRMVVSKQAVFLWDGQEKLLTRVEPVLEPAVWELTSSRSGVWISYALDSGENETIWHRLTMEAHVPHDCQVNIRYYASDQREIWAGDKRVVLDEWLQDSSTTEAEKLAVLQPYWSKPLRDPQDALLRHATGRYLWIHLELLGSAHHTPTIQLMKVFFPRQSYMQYLPSIYEQTAGQDQFLERYLTLFQTMLEEVDDDIGGITRRLQVNQASGPSLRWLLQWLGIESDDFWSDEQLRQLLKEAPQLYALRGTKQALMRLIEIYTGERPIILEYEQIKPLKENVDIGEVADRLYAADPHTFNVLVKAEHVTTELKRVTLQQLIEAYKPAFASFKLIILQPWVYIDLHSYLGMNTILSEPTLLTLDNQSSMPHHTITIDTSGENRMDQHTRLGLNARLE</sequence>
<comment type="caution">
    <text evidence="1">The sequence shown here is derived from an EMBL/GenBank/DDBJ whole genome shotgun (WGS) entry which is preliminary data.</text>
</comment>
<evidence type="ECO:0000313" key="2">
    <source>
        <dbReference type="Proteomes" id="UP001597362"/>
    </source>
</evidence>
<dbReference type="Pfam" id="PF09684">
    <property type="entry name" value="Tail_P2_I"/>
    <property type="match status" value="1"/>
</dbReference>
<evidence type="ECO:0000313" key="1">
    <source>
        <dbReference type="EMBL" id="MFD2114161.1"/>
    </source>
</evidence>
<dbReference type="InterPro" id="IPR006521">
    <property type="entry name" value="Tail_protein_I"/>
</dbReference>
<name>A0ABW4YEW8_9BACL</name>
<keyword evidence="2" id="KW-1185">Reference proteome</keyword>
<dbReference type="Proteomes" id="UP001597362">
    <property type="component" value="Unassembled WGS sequence"/>
</dbReference>
<proteinExistence type="predicted"/>
<dbReference type="EMBL" id="JBHUHO010000001">
    <property type="protein sequence ID" value="MFD2114161.1"/>
    <property type="molecule type" value="Genomic_DNA"/>
</dbReference>
<accession>A0ABW4YEW8</accession>
<dbReference type="RefSeq" id="WP_377769134.1">
    <property type="nucleotide sequence ID" value="NZ_JBHUHO010000001.1"/>
</dbReference>